<keyword evidence="6" id="KW-1185">Reference proteome</keyword>
<evidence type="ECO:0000256" key="1">
    <source>
        <dbReference type="ARBA" id="ARBA00005662"/>
    </source>
</evidence>
<organism evidence="5 6">
    <name type="scientific">Ruminococcus turbiniformis</name>
    <dbReference type="NCBI Taxonomy" id="2881258"/>
    <lineage>
        <taxon>Bacteria</taxon>
        <taxon>Bacillati</taxon>
        <taxon>Bacillota</taxon>
        <taxon>Clostridia</taxon>
        <taxon>Eubacteriales</taxon>
        <taxon>Oscillospiraceae</taxon>
        <taxon>Ruminococcus</taxon>
    </lineage>
</organism>
<keyword evidence="3" id="KW-0812">Transmembrane</keyword>
<name>A0ABS8FVZ3_9FIRM</name>
<dbReference type="SUPFAM" id="SSF56300">
    <property type="entry name" value="Metallo-dependent phosphatases"/>
    <property type="match status" value="1"/>
</dbReference>
<dbReference type="InterPro" id="IPR019079">
    <property type="entry name" value="Capsule_synth_CapA"/>
</dbReference>
<comment type="caution">
    <text evidence="5">The sequence shown here is derived from an EMBL/GenBank/DDBJ whole genome shotgun (WGS) entry which is preliminary data.</text>
</comment>
<dbReference type="InterPro" id="IPR052169">
    <property type="entry name" value="CW_Biosynth-Accessory"/>
</dbReference>
<evidence type="ECO:0000259" key="4">
    <source>
        <dbReference type="SMART" id="SM00854"/>
    </source>
</evidence>
<dbReference type="Pfam" id="PF09587">
    <property type="entry name" value="PGA_cap"/>
    <property type="match status" value="1"/>
</dbReference>
<feature type="domain" description="Capsule synthesis protein CapA" evidence="4">
    <location>
        <begin position="216"/>
        <end position="461"/>
    </location>
</feature>
<reference evidence="5 6" key="1">
    <citation type="submission" date="2021-10" db="EMBL/GenBank/DDBJ databases">
        <title>Anaerobic single-cell dispensing facilitates the cultivation of human gut bacteria.</title>
        <authorList>
            <person name="Afrizal A."/>
        </authorList>
    </citation>
    <scope>NUCLEOTIDE SEQUENCE [LARGE SCALE GENOMIC DNA]</scope>
    <source>
        <strain evidence="5 6">CLA-AA-H200</strain>
    </source>
</reference>
<evidence type="ECO:0000256" key="3">
    <source>
        <dbReference type="SAM" id="Phobius"/>
    </source>
</evidence>
<feature type="region of interest" description="Disordered" evidence="2">
    <location>
        <begin position="80"/>
        <end position="141"/>
    </location>
</feature>
<dbReference type="Gene3D" id="3.60.21.10">
    <property type="match status" value="1"/>
</dbReference>
<dbReference type="PANTHER" id="PTHR33393">
    <property type="entry name" value="POLYGLUTAMINE SYNTHESIS ACCESSORY PROTEIN RV0574C-RELATED"/>
    <property type="match status" value="1"/>
</dbReference>
<dbReference type="SMART" id="SM00854">
    <property type="entry name" value="PGA_cap"/>
    <property type="match status" value="1"/>
</dbReference>
<dbReference type="InterPro" id="IPR029052">
    <property type="entry name" value="Metallo-depent_PP-like"/>
</dbReference>
<feature type="compositionally biased region" description="Basic and acidic residues" evidence="2">
    <location>
        <begin position="1"/>
        <end position="15"/>
    </location>
</feature>
<keyword evidence="3" id="KW-1133">Transmembrane helix</keyword>
<dbReference type="EMBL" id="JAJEQX010000010">
    <property type="protein sequence ID" value="MCC2254223.1"/>
    <property type="molecule type" value="Genomic_DNA"/>
</dbReference>
<protein>
    <submittedName>
        <fullName evidence="5">CapA family protein</fullName>
    </submittedName>
</protein>
<comment type="similarity">
    <text evidence="1">Belongs to the CapA family.</text>
</comment>
<sequence length="529" mass="57272">MEEQKRRQQRKEEMRRRRQRQVRRQLMMLGTAAVLILIVVIVVIVRAWNGHQDRKELEQQTETVQAALAAGYEEFTAQTAADGASTGEAADSSGADEAADSSSTGEAAGDGSSDGEAVEAAAMDTDSAGRGAESGQNSGAEEFAQWVTEKYPDAVSGSLSDAASDGKITDAEAYDALGATMHVLQDGYRGWLDDAGTAAEHGIYIKSAEAESETATVSIAGDLCLEEDGFVLDKYDETGELSQCISPEILDITNGADIFYLNHEYTVSERGEALAGKLYTFRAQPERMALLTEMGTDLVSLANNHIYDYGEEAMLDTMDYLDEAGIPYVGGGRNLAEAERPAYFIVNGMKIGFVAASNAELTLYTPAAGEDSAGILEAYDTTLYDQVIADAAKECDYLIAYIHWGPEDTNQYADYQTAQGKEFLDAGADIVVGGHPHVLQGMEYMDGKPVIYSMGDFWFNDETKYTGLLNLEITPEGLSEMSFTPCLQTGLTTQYISDAAEQREMYDFLESLSPNAQISDDGVITEITG</sequence>
<keyword evidence="3" id="KW-0472">Membrane</keyword>
<feature type="compositionally biased region" description="Low complexity" evidence="2">
    <location>
        <begin position="87"/>
        <end position="115"/>
    </location>
</feature>
<feature type="transmembrane region" description="Helical" evidence="3">
    <location>
        <begin position="26"/>
        <end position="48"/>
    </location>
</feature>
<evidence type="ECO:0000256" key="2">
    <source>
        <dbReference type="SAM" id="MobiDB-lite"/>
    </source>
</evidence>
<accession>A0ABS8FVZ3</accession>
<evidence type="ECO:0000313" key="5">
    <source>
        <dbReference type="EMBL" id="MCC2254223.1"/>
    </source>
</evidence>
<gene>
    <name evidence="5" type="ORF">LKD70_07180</name>
</gene>
<evidence type="ECO:0000313" key="6">
    <source>
        <dbReference type="Proteomes" id="UP001198151"/>
    </source>
</evidence>
<dbReference type="PANTHER" id="PTHR33393:SF13">
    <property type="entry name" value="PGA BIOSYNTHESIS PROTEIN CAPA"/>
    <property type="match status" value="1"/>
</dbReference>
<dbReference type="CDD" id="cd07381">
    <property type="entry name" value="MPP_CapA"/>
    <property type="match status" value="1"/>
</dbReference>
<feature type="region of interest" description="Disordered" evidence="2">
    <location>
        <begin position="1"/>
        <end position="20"/>
    </location>
</feature>
<dbReference type="RefSeq" id="WP_227707361.1">
    <property type="nucleotide sequence ID" value="NZ_JAJEQX010000010.1"/>
</dbReference>
<dbReference type="Proteomes" id="UP001198151">
    <property type="component" value="Unassembled WGS sequence"/>
</dbReference>
<proteinExistence type="inferred from homology"/>